<feature type="domain" description="HAMP" evidence="8">
    <location>
        <begin position="327"/>
        <end position="380"/>
    </location>
</feature>
<comment type="subcellular location">
    <subcellularLocation>
        <location evidence="1">Cell membrane</location>
        <topology evidence="1">Multi-pass membrane protein</topology>
    </subcellularLocation>
</comment>
<dbReference type="EMBL" id="LS992241">
    <property type="protein sequence ID" value="SYX84184.1"/>
    <property type="molecule type" value="Genomic_DNA"/>
</dbReference>
<keyword evidence="2" id="KW-1003">Cell membrane</keyword>
<dbReference type="PANTHER" id="PTHR34220:SF7">
    <property type="entry name" value="SENSOR HISTIDINE KINASE YPDA"/>
    <property type="match status" value="1"/>
</dbReference>
<dbReference type="Pfam" id="PF06580">
    <property type="entry name" value="His_kinase"/>
    <property type="match status" value="1"/>
</dbReference>
<evidence type="ECO:0000256" key="3">
    <source>
        <dbReference type="ARBA" id="ARBA00022553"/>
    </source>
</evidence>
<evidence type="ECO:0000313" key="10">
    <source>
        <dbReference type="Proteomes" id="UP000304148"/>
    </source>
</evidence>
<evidence type="ECO:0000256" key="2">
    <source>
        <dbReference type="ARBA" id="ARBA00022475"/>
    </source>
</evidence>
<dbReference type="GO" id="GO:0005886">
    <property type="term" value="C:plasma membrane"/>
    <property type="evidence" value="ECO:0007669"/>
    <property type="project" value="UniProtKB-SubCell"/>
</dbReference>
<proteinExistence type="predicted"/>
<dbReference type="InterPro" id="IPR036890">
    <property type="entry name" value="HATPase_C_sf"/>
</dbReference>
<dbReference type="Proteomes" id="UP000304148">
    <property type="component" value="Chromosome"/>
</dbReference>
<dbReference type="InterPro" id="IPR010559">
    <property type="entry name" value="Sig_transdc_His_kin_internal"/>
</dbReference>
<dbReference type="Pfam" id="PF02518">
    <property type="entry name" value="HATPase_c"/>
    <property type="match status" value="1"/>
</dbReference>
<reference evidence="10" key="1">
    <citation type="submission" date="2018-08" db="EMBL/GenBank/DDBJ databases">
        <authorList>
            <person name="Chevrot R."/>
        </authorList>
    </citation>
    <scope>NUCLEOTIDE SEQUENCE [LARGE SCALE GENOMIC DNA]</scope>
</reference>
<protein>
    <submittedName>
        <fullName evidence="9">Histidine kinase</fullName>
        <ecNumber evidence="9">2.7.13.3</ecNumber>
    </submittedName>
</protein>
<dbReference type="SMART" id="SM00387">
    <property type="entry name" value="HATPase_c"/>
    <property type="match status" value="1"/>
</dbReference>
<dbReference type="AlphaFoldDB" id="A0A383RCF6"/>
<accession>A0A383RCF6</accession>
<feature type="transmembrane region" description="Helical" evidence="7">
    <location>
        <begin position="306"/>
        <end position="326"/>
    </location>
</feature>
<evidence type="ECO:0000313" key="9">
    <source>
        <dbReference type="EMBL" id="SYX84184.1"/>
    </source>
</evidence>
<keyword evidence="7" id="KW-1133">Transmembrane helix</keyword>
<evidence type="ECO:0000259" key="8">
    <source>
        <dbReference type="PROSITE" id="PS50885"/>
    </source>
</evidence>
<keyword evidence="7" id="KW-0812">Transmembrane</keyword>
<keyword evidence="4 9" id="KW-0808">Transferase</keyword>
<dbReference type="InterPro" id="IPR003660">
    <property type="entry name" value="HAMP_dom"/>
</dbReference>
<keyword evidence="5 9" id="KW-0418">Kinase</keyword>
<evidence type="ECO:0000256" key="5">
    <source>
        <dbReference type="ARBA" id="ARBA00022777"/>
    </source>
</evidence>
<dbReference type="SUPFAM" id="SSF55874">
    <property type="entry name" value="ATPase domain of HSP90 chaperone/DNA topoisomerase II/histidine kinase"/>
    <property type="match status" value="1"/>
</dbReference>
<keyword evidence="3" id="KW-0597">Phosphoprotein</keyword>
<dbReference type="InterPro" id="IPR050640">
    <property type="entry name" value="Bact_2-comp_sensor_kinase"/>
</dbReference>
<dbReference type="PANTHER" id="PTHR34220">
    <property type="entry name" value="SENSOR HISTIDINE KINASE YPDA"/>
    <property type="match status" value="1"/>
</dbReference>
<gene>
    <name evidence="9" type="ORF">PBLR_12606</name>
</gene>
<dbReference type="PROSITE" id="PS50885">
    <property type="entry name" value="HAMP"/>
    <property type="match status" value="1"/>
</dbReference>
<evidence type="ECO:0000256" key="4">
    <source>
        <dbReference type="ARBA" id="ARBA00022679"/>
    </source>
</evidence>
<name>A0A383RCF6_PAEAL</name>
<evidence type="ECO:0000256" key="7">
    <source>
        <dbReference type="SAM" id="Phobius"/>
    </source>
</evidence>
<dbReference type="SUPFAM" id="SSF158472">
    <property type="entry name" value="HAMP domain-like"/>
    <property type="match status" value="1"/>
</dbReference>
<keyword evidence="6 7" id="KW-0472">Membrane</keyword>
<dbReference type="GO" id="GO:0000155">
    <property type="term" value="F:phosphorelay sensor kinase activity"/>
    <property type="evidence" value="ECO:0007669"/>
    <property type="project" value="InterPro"/>
</dbReference>
<evidence type="ECO:0000256" key="1">
    <source>
        <dbReference type="ARBA" id="ARBA00004651"/>
    </source>
</evidence>
<dbReference type="EC" id="2.7.13.3" evidence="9"/>
<sequence length="604" mass="69347">MRTMLSKPRSKMSVTYKLLLLFIFMVSPIFILTYYGNLTAEHILKQTVTNAYLELNKQNLNLVNRDIDSIDLMTKTIIQNPLTQHMIPSGTDSIFERVSKYEALDKLLKSYSIGVNGGEAVYFSLYVYDPADYYSFAPKDRSAPQAGVYFLTEQDKPDWFLEALRMQGKGRLKVIDSMSSTSQSKTLSYVRAVNNISQASGVIGVLVVTKLEKIIQNDFSTVSLPQGEIFLTDWSNQIFASTAEGVGSILELPDRAKEIERKDGYLDIIHSGHIYVINYSYHLQQKLVYRLPLHSLLQKQSQLKQIIQFISIVYALLVFAAFIYFWRSLMNPMQKLSRFIRSYTPGKHAARPVEGNRNDELGALITSVYDMADRLNHLVNDKYQYEIKQKEAQLQILYQQINPHLLYNTLESIYWKSMLEGSTQSAEMIKDLSKLMKIGLSRGRELITIEEELAHAAAYISLQQRRYEFRFRVIWNITDEVRPLQIPKITLQPLIENAIIHGVKNMEDDGEIIISADIQSDIVIIRVEDNGYKEVDYEEIHRLLNEEMEEPSVGYGIRNIQQRIKLHFGCSYGISYSKKEHQGTIVTITLPKSEVAHGKQLLMG</sequence>
<dbReference type="Gene3D" id="6.10.340.10">
    <property type="match status" value="1"/>
</dbReference>
<organism evidence="9 10">
    <name type="scientific">Paenibacillus alvei</name>
    <name type="common">Bacillus alvei</name>
    <dbReference type="NCBI Taxonomy" id="44250"/>
    <lineage>
        <taxon>Bacteria</taxon>
        <taxon>Bacillati</taxon>
        <taxon>Bacillota</taxon>
        <taxon>Bacilli</taxon>
        <taxon>Bacillales</taxon>
        <taxon>Paenibacillaceae</taxon>
        <taxon>Paenibacillus</taxon>
    </lineage>
</organism>
<dbReference type="InterPro" id="IPR003594">
    <property type="entry name" value="HATPase_dom"/>
</dbReference>
<dbReference type="Gene3D" id="3.30.565.10">
    <property type="entry name" value="Histidine kinase-like ATPase, C-terminal domain"/>
    <property type="match status" value="1"/>
</dbReference>
<evidence type="ECO:0000256" key="6">
    <source>
        <dbReference type="ARBA" id="ARBA00023136"/>
    </source>
</evidence>